<protein>
    <submittedName>
        <fullName evidence="2">Alpha-mannosidase 2x</fullName>
    </submittedName>
</protein>
<accession>A0A4D9EAR3</accession>
<evidence type="ECO:0000313" key="3">
    <source>
        <dbReference type="Proteomes" id="UP000297703"/>
    </source>
</evidence>
<gene>
    <name evidence="2" type="ORF">DR999_PMT12008</name>
</gene>
<dbReference type="OrthoDB" id="9906648at2759"/>
<dbReference type="PANTHER" id="PTHR23006">
    <property type="entry name" value="GLUTAMATE-RICH PROTEIN 5"/>
    <property type="match status" value="1"/>
</dbReference>
<sequence>MGCSSSAQTQDSNRPAAKPSDTNGLQKCATSDENFPTTEENETIPDQTKLDPMEEVDLTPEETKPSENLPAEEPEVLIPAPAECVNSNYKRVDLEGTQPLAAEPLEGTGPPAEHIGIPPPAGPAEGTEIPPPAGPAEGTEIPPPAGPAEGTEIPPPARPAEGSVSPVTEIVRKVQSNEEDQLIEGETGEKVETEKHSELVSEGTETKEEEETGEAVDATAATEIDLIMQNSTGPVLPYCYLLVLLNTYCDNVQECVDYRSPFKPIESSLRGLNKMSLTTAASSGSWFNHVCA</sequence>
<dbReference type="EMBL" id="QXTE01000115">
    <property type="protein sequence ID" value="TFK05395.1"/>
    <property type="molecule type" value="Genomic_DNA"/>
</dbReference>
<comment type="caution">
    <text evidence="2">The sequence shown here is derived from an EMBL/GenBank/DDBJ whole genome shotgun (WGS) entry which is preliminary data.</text>
</comment>
<keyword evidence="3" id="KW-1185">Reference proteome</keyword>
<feature type="compositionally biased region" description="Basic and acidic residues" evidence="1">
    <location>
        <begin position="187"/>
        <end position="199"/>
    </location>
</feature>
<evidence type="ECO:0000256" key="1">
    <source>
        <dbReference type="SAM" id="MobiDB-lite"/>
    </source>
</evidence>
<dbReference type="Proteomes" id="UP000297703">
    <property type="component" value="Unassembled WGS sequence"/>
</dbReference>
<organism evidence="2 3">
    <name type="scientific">Platysternon megacephalum</name>
    <name type="common">big-headed turtle</name>
    <dbReference type="NCBI Taxonomy" id="55544"/>
    <lineage>
        <taxon>Eukaryota</taxon>
        <taxon>Metazoa</taxon>
        <taxon>Chordata</taxon>
        <taxon>Craniata</taxon>
        <taxon>Vertebrata</taxon>
        <taxon>Euteleostomi</taxon>
        <taxon>Archelosauria</taxon>
        <taxon>Testudinata</taxon>
        <taxon>Testudines</taxon>
        <taxon>Cryptodira</taxon>
        <taxon>Durocryptodira</taxon>
        <taxon>Testudinoidea</taxon>
        <taxon>Platysternidae</taxon>
        <taxon>Platysternon</taxon>
    </lineage>
</organism>
<feature type="region of interest" description="Disordered" evidence="1">
    <location>
        <begin position="185"/>
        <end position="215"/>
    </location>
</feature>
<dbReference type="AlphaFoldDB" id="A0A4D9EAR3"/>
<evidence type="ECO:0000313" key="2">
    <source>
        <dbReference type="EMBL" id="TFK05395.1"/>
    </source>
</evidence>
<reference evidence="2 3" key="1">
    <citation type="submission" date="2019-04" db="EMBL/GenBank/DDBJ databases">
        <title>Draft genome of the big-headed turtle Platysternon megacephalum.</title>
        <authorList>
            <person name="Gong S."/>
        </authorList>
    </citation>
    <scope>NUCLEOTIDE SEQUENCE [LARGE SCALE GENOMIC DNA]</scope>
    <source>
        <strain evidence="2">DO16091913</strain>
        <tissue evidence="2">Muscle</tissue>
    </source>
</reference>
<feature type="compositionally biased region" description="Polar residues" evidence="1">
    <location>
        <begin position="20"/>
        <end position="38"/>
    </location>
</feature>
<reference evidence="2 3" key="2">
    <citation type="submission" date="2019-04" db="EMBL/GenBank/DDBJ databases">
        <title>The genome sequence of big-headed turtle.</title>
        <authorList>
            <person name="Gong S."/>
        </authorList>
    </citation>
    <scope>NUCLEOTIDE SEQUENCE [LARGE SCALE GENOMIC DNA]</scope>
    <source>
        <strain evidence="2">DO16091913</strain>
        <tissue evidence="2">Muscle</tissue>
    </source>
</reference>
<dbReference type="InterPro" id="IPR027856">
    <property type="entry name" value="Glu-rich_5"/>
</dbReference>
<proteinExistence type="predicted"/>
<dbReference type="PANTHER" id="PTHR23006:SF0">
    <property type="entry name" value="GLUTAMATE-RICH PROTEIN 5"/>
    <property type="match status" value="1"/>
</dbReference>
<feature type="compositionally biased region" description="Polar residues" evidence="1">
    <location>
        <begin position="1"/>
        <end position="13"/>
    </location>
</feature>
<name>A0A4D9EAR3_9SAUR</name>
<feature type="region of interest" description="Disordered" evidence="1">
    <location>
        <begin position="1"/>
        <end position="80"/>
    </location>
</feature>
<feature type="region of interest" description="Disordered" evidence="1">
    <location>
        <begin position="95"/>
        <end position="164"/>
    </location>
</feature>